<dbReference type="Proteomes" id="UP000306416">
    <property type="component" value="Unassembled WGS sequence"/>
</dbReference>
<name>A0A4S1CCN0_9BACT</name>
<proteinExistence type="predicted"/>
<evidence type="ECO:0000313" key="2">
    <source>
        <dbReference type="EMBL" id="TGU71164.1"/>
    </source>
</evidence>
<gene>
    <name evidence="2" type="ORF">E4633_12510</name>
</gene>
<reference evidence="2 3" key="1">
    <citation type="submission" date="2019-04" db="EMBL/GenBank/DDBJ databases">
        <title>Geobacter oryzae sp. nov., ferric-reducing bacteria isolated from paddy soil.</title>
        <authorList>
            <person name="Xu Z."/>
            <person name="Masuda Y."/>
            <person name="Itoh H."/>
            <person name="Senoo K."/>
        </authorList>
    </citation>
    <scope>NUCLEOTIDE SEQUENCE [LARGE SCALE GENOMIC DNA]</scope>
    <source>
        <strain evidence="2 3">Red111</strain>
    </source>
</reference>
<feature type="transmembrane region" description="Helical" evidence="1">
    <location>
        <begin position="36"/>
        <end position="58"/>
    </location>
</feature>
<accession>A0A4S1CCN0</accession>
<keyword evidence="1" id="KW-0812">Transmembrane</keyword>
<dbReference type="AlphaFoldDB" id="A0A4S1CCN0"/>
<evidence type="ECO:0000313" key="3">
    <source>
        <dbReference type="Proteomes" id="UP000306416"/>
    </source>
</evidence>
<organism evidence="2 3">
    <name type="scientific">Geomonas terrae</name>
    <dbReference type="NCBI Taxonomy" id="2562681"/>
    <lineage>
        <taxon>Bacteria</taxon>
        <taxon>Pseudomonadati</taxon>
        <taxon>Thermodesulfobacteriota</taxon>
        <taxon>Desulfuromonadia</taxon>
        <taxon>Geobacterales</taxon>
        <taxon>Geobacteraceae</taxon>
        <taxon>Geomonas</taxon>
    </lineage>
</organism>
<sequence>MRFFRMPKDRIVLLLLVVSLVLYLADYFAFGRLQEIGFGFMSNVAFLPVYVLFVTLMIERVLKEREREAMIKKLNMVIGIFFSEVGTPLLKDLQAFYQDGEELSRNLRVNVRWKNDDYRSARLFLDTHDVRPDSRVGDLAALKDFLAEKKGVMLSLMENPNLLEHNSFTDLLWAVFHLIEELQARHSLSGLPASDMDHLSGDMKRAHTYLLIEWLSYMAHLQKDYPYLFSLAVRMNPMNPEARAEVS</sequence>
<dbReference type="RefSeq" id="WP_135870603.1">
    <property type="nucleotide sequence ID" value="NZ_SRSC01000003.1"/>
</dbReference>
<feature type="transmembrane region" description="Helical" evidence="1">
    <location>
        <begin position="12"/>
        <end position="30"/>
    </location>
</feature>
<keyword evidence="1" id="KW-1133">Transmembrane helix</keyword>
<comment type="caution">
    <text evidence="2">The sequence shown here is derived from an EMBL/GenBank/DDBJ whole genome shotgun (WGS) entry which is preliminary data.</text>
</comment>
<protein>
    <submittedName>
        <fullName evidence="2">Uncharacterized protein</fullName>
    </submittedName>
</protein>
<keyword evidence="1" id="KW-0472">Membrane</keyword>
<evidence type="ECO:0000256" key="1">
    <source>
        <dbReference type="SAM" id="Phobius"/>
    </source>
</evidence>
<dbReference type="EMBL" id="SRSC01000003">
    <property type="protein sequence ID" value="TGU71164.1"/>
    <property type="molecule type" value="Genomic_DNA"/>
</dbReference>
<keyword evidence="3" id="KW-1185">Reference proteome</keyword>